<dbReference type="InterPro" id="IPR019734">
    <property type="entry name" value="TPR_rpt"/>
</dbReference>
<dbReference type="PROSITE" id="PS50293">
    <property type="entry name" value="TPR_REGION"/>
    <property type="match status" value="1"/>
</dbReference>
<dbReference type="GeneID" id="77289586"/>
<reference evidence="1" key="2">
    <citation type="submission" date="2020-09" db="EMBL/GenBank/DDBJ databases">
        <authorList>
            <person name="Blom J."/>
        </authorList>
    </citation>
    <scope>NUCLEOTIDE SEQUENCE</scope>
    <source>
        <strain evidence="1">No.66</strain>
    </source>
</reference>
<dbReference type="AlphaFoldDB" id="A0A1J1JBJ1"/>
<organism evidence="2">
    <name type="scientific">Planktothrix agardhii</name>
    <name type="common">Oscillatoria agardhii</name>
    <dbReference type="NCBI Taxonomy" id="1160"/>
    <lineage>
        <taxon>Bacteria</taxon>
        <taxon>Bacillati</taxon>
        <taxon>Cyanobacteriota</taxon>
        <taxon>Cyanophyceae</taxon>
        <taxon>Oscillatoriophycideae</taxon>
        <taxon>Oscillatoriales</taxon>
        <taxon>Microcoleaceae</taxon>
        <taxon>Planktothrix</taxon>
    </lineage>
</organism>
<reference evidence="2" key="1">
    <citation type="submission" date="2015-09" db="EMBL/GenBank/DDBJ databases">
        <authorList>
            <person name="Jackson K.R."/>
            <person name="Lunt B.L."/>
            <person name="Fisher J.N.B."/>
            <person name="Gardner A.V."/>
            <person name="Bailey M.E."/>
            <person name="Deus L.M."/>
            <person name="Earl A.S."/>
            <person name="Gibby P.D."/>
            <person name="Hartmann K.A."/>
            <person name="Liu J.E."/>
            <person name="Manci A.M."/>
            <person name="Nielsen D.A."/>
            <person name="Solomon M.B."/>
            <person name="Breakwell D.P."/>
            <person name="Burnett S.H."/>
            <person name="Grose J.H."/>
        </authorList>
    </citation>
    <scope>NUCLEOTIDE SEQUENCE</scope>
    <source>
        <strain evidence="2">7805</strain>
    </source>
</reference>
<dbReference type="InterPro" id="IPR011990">
    <property type="entry name" value="TPR-like_helical_dom_sf"/>
</dbReference>
<name>A0A1J1JBJ1_PLAAG</name>
<dbReference type="Gene3D" id="1.25.40.10">
    <property type="entry name" value="Tetratricopeptide repeat domain"/>
    <property type="match status" value="1"/>
</dbReference>
<dbReference type="RefSeq" id="WP_158295759.1">
    <property type="nucleotide sequence ID" value="NZ_CAJCFV010000080.1"/>
</dbReference>
<evidence type="ECO:0000313" key="2">
    <source>
        <dbReference type="EMBL" id="CUM58105.1"/>
    </source>
</evidence>
<dbReference type="Pfam" id="PF00515">
    <property type="entry name" value="TPR_1"/>
    <property type="match status" value="1"/>
</dbReference>
<dbReference type="EMBL" id="LO018304">
    <property type="protein sequence ID" value="CUM58105.1"/>
    <property type="molecule type" value="Genomic_DNA"/>
</dbReference>
<protein>
    <submittedName>
        <fullName evidence="2">Uncharacterized protein</fullName>
    </submittedName>
</protein>
<evidence type="ECO:0000313" key="1">
    <source>
        <dbReference type="EMBL" id="CAD5974600.1"/>
    </source>
</evidence>
<dbReference type="Proteomes" id="UP001153761">
    <property type="component" value="Chromosome"/>
</dbReference>
<gene>
    <name evidence="1" type="ORF">PANO66_04224</name>
    <name evidence="2" type="ORF">PLAM_0138</name>
</gene>
<sequence length="64" mass="7274">MYRRGNALGNLKHYQEAISSYQKALQYRPDYPAAKEAKEKVEKEIQALNSQINPTSQTDDASSQ</sequence>
<accession>A0A1J1JBJ1</accession>
<proteinExistence type="predicted"/>
<dbReference type="EMBL" id="LR882963">
    <property type="protein sequence ID" value="CAD5974600.1"/>
    <property type="molecule type" value="Genomic_DNA"/>
</dbReference>
<dbReference type="SUPFAM" id="SSF48452">
    <property type="entry name" value="TPR-like"/>
    <property type="match status" value="1"/>
</dbReference>